<keyword evidence="1" id="KW-0812">Transmembrane</keyword>
<keyword evidence="3" id="KW-1185">Reference proteome</keyword>
<reference evidence="2 3" key="1">
    <citation type="journal article" date="2016" name="Front. Microbiol.">
        <title>Comprehensive Phylogenetic Analysis of Bovine Non-aureus Staphylococci Species Based on Whole-Genome Sequencing.</title>
        <authorList>
            <person name="Naushad S."/>
            <person name="Barkema H.W."/>
            <person name="Luby C."/>
            <person name="Condas L.A."/>
            <person name="Nobrega D.B."/>
            <person name="Carson D.A."/>
            <person name="De Buck J."/>
        </authorList>
    </citation>
    <scope>NUCLEOTIDE SEQUENCE [LARGE SCALE GENOMIC DNA]</scope>
    <source>
        <strain evidence="2 3">SNUC 4554</strain>
    </source>
</reference>
<evidence type="ECO:0000313" key="3">
    <source>
        <dbReference type="Proteomes" id="UP000286317"/>
    </source>
</evidence>
<dbReference type="AlphaFoldDB" id="A0A418IEF5"/>
<dbReference type="Proteomes" id="UP000286317">
    <property type="component" value="Unassembled WGS sequence"/>
</dbReference>
<organism evidence="2 3">
    <name type="scientific">Staphylococcus shinii</name>
    <dbReference type="NCBI Taxonomy" id="2912228"/>
    <lineage>
        <taxon>Bacteria</taxon>
        <taxon>Bacillati</taxon>
        <taxon>Bacillota</taxon>
        <taxon>Bacilli</taxon>
        <taxon>Bacillales</taxon>
        <taxon>Staphylococcaceae</taxon>
        <taxon>Staphylococcus</taxon>
    </lineage>
</organism>
<comment type="caution">
    <text evidence="2">The sequence shown here is derived from an EMBL/GenBank/DDBJ whole genome shotgun (WGS) entry which is preliminary data.</text>
</comment>
<evidence type="ECO:0000313" key="2">
    <source>
        <dbReference type="EMBL" id="RIM99966.1"/>
    </source>
</evidence>
<protein>
    <submittedName>
        <fullName evidence="2">Uncharacterized protein</fullName>
    </submittedName>
</protein>
<feature type="transmembrane region" description="Helical" evidence="1">
    <location>
        <begin position="52"/>
        <end position="72"/>
    </location>
</feature>
<keyword evidence="1" id="KW-0472">Membrane</keyword>
<gene>
    <name evidence="2" type="ORF">BU112_09125</name>
</gene>
<accession>A0A418IEF5</accession>
<proteinExistence type="predicted"/>
<dbReference type="RefSeq" id="WP_039068643.1">
    <property type="nucleotide sequence ID" value="NZ_CP068712.1"/>
</dbReference>
<evidence type="ECO:0000256" key="1">
    <source>
        <dbReference type="SAM" id="Phobius"/>
    </source>
</evidence>
<keyword evidence="1" id="KW-1133">Transmembrane helix</keyword>
<dbReference type="OrthoDB" id="2413371at2"/>
<dbReference type="EMBL" id="QXUF01000061">
    <property type="protein sequence ID" value="RIM99966.1"/>
    <property type="molecule type" value="Genomic_DNA"/>
</dbReference>
<sequence length="76" mass="8710">MSNNNNPEVIDPDDQRYKDKDYFNKKNQDIPTNNQHHSLNYTKHFGCGCGPLGCFGGCFTLIIIFSLVSYLLSFLF</sequence>
<name>A0A418IEF5_9STAP</name>